<dbReference type="GeneID" id="69033450"/>
<feature type="region of interest" description="Disordered" evidence="3">
    <location>
        <begin position="1"/>
        <end position="136"/>
    </location>
</feature>
<feature type="domain" description="Major facilitator superfamily (MFS) profile" evidence="5">
    <location>
        <begin position="146"/>
        <end position="532"/>
    </location>
</feature>
<evidence type="ECO:0000256" key="2">
    <source>
        <dbReference type="ARBA" id="ARBA00006727"/>
    </source>
</evidence>
<dbReference type="Proteomes" id="UP000001631">
    <property type="component" value="Unassembled WGS sequence"/>
</dbReference>
<proteinExistence type="inferred from homology"/>
<feature type="transmembrane region" description="Helical" evidence="4">
    <location>
        <begin position="507"/>
        <end position="528"/>
    </location>
</feature>
<dbReference type="PROSITE" id="PS50850">
    <property type="entry name" value="MFS"/>
    <property type="match status" value="1"/>
</dbReference>
<feature type="transmembrane region" description="Helical" evidence="4">
    <location>
        <begin position="442"/>
        <end position="465"/>
    </location>
</feature>
<dbReference type="InterPro" id="IPR050327">
    <property type="entry name" value="Proton-linked_MCT"/>
</dbReference>
<dbReference type="GO" id="GO:0022857">
    <property type="term" value="F:transmembrane transporter activity"/>
    <property type="evidence" value="ECO:0007669"/>
    <property type="project" value="InterPro"/>
</dbReference>
<evidence type="ECO:0000256" key="4">
    <source>
        <dbReference type="SAM" id="Phobius"/>
    </source>
</evidence>
<dbReference type="InterPro" id="IPR011701">
    <property type="entry name" value="MFS"/>
</dbReference>
<keyword evidence="7" id="KW-1185">Reference proteome</keyword>
<evidence type="ECO:0000313" key="7">
    <source>
        <dbReference type="Proteomes" id="UP000001631"/>
    </source>
</evidence>
<feature type="transmembrane region" description="Helical" evidence="4">
    <location>
        <begin position="417"/>
        <end position="436"/>
    </location>
</feature>
<evidence type="ECO:0000256" key="3">
    <source>
        <dbReference type="SAM" id="MobiDB-lite"/>
    </source>
</evidence>
<evidence type="ECO:0000259" key="5">
    <source>
        <dbReference type="PROSITE" id="PS50850"/>
    </source>
</evidence>
<feature type="transmembrane region" description="Helical" evidence="4">
    <location>
        <begin position="306"/>
        <end position="326"/>
    </location>
</feature>
<feature type="transmembrane region" description="Helical" evidence="4">
    <location>
        <begin position="386"/>
        <end position="405"/>
    </location>
</feature>
<feature type="compositionally biased region" description="Polar residues" evidence="3">
    <location>
        <begin position="16"/>
        <end position="32"/>
    </location>
</feature>
<protein>
    <submittedName>
        <fullName evidence="6">Monocarboxylate permease-like protein</fullName>
    </submittedName>
</protein>
<accession>C0NBD7</accession>
<feature type="transmembrane region" description="Helical" evidence="4">
    <location>
        <begin position="241"/>
        <end position="263"/>
    </location>
</feature>
<dbReference type="PANTHER" id="PTHR11360">
    <property type="entry name" value="MONOCARBOXYLATE TRANSPORTER"/>
    <property type="match status" value="1"/>
</dbReference>
<evidence type="ECO:0000256" key="1">
    <source>
        <dbReference type="ARBA" id="ARBA00004141"/>
    </source>
</evidence>
<dbReference type="InterPro" id="IPR020846">
    <property type="entry name" value="MFS_dom"/>
</dbReference>
<feature type="transmembrane region" description="Helical" evidence="4">
    <location>
        <begin position="346"/>
        <end position="366"/>
    </location>
</feature>
<keyword evidence="4" id="KW-0472">Membrane</keyword>
<dbReference type="FunCoup" id="C0NBD7">
    <property type="interactions" value="154"/>
</dbReference>
<evidence type="ECO:0000313" key="6">
    <source>
        <dbReference type="EMBL" id="EEH10978.1"/>
    </source>
</evidence>
<feature type="transmembrane region" description="Helical" evidence="4">
    <location>
        <begin position="275"/>
        <end position="294"/>
    </location>
</feature>
<comment type="subcellular location">
    <subcellularLocation>
        <location evidence="1">Membrane</location>
        <topology evidence="1">Multi-pass membrane protein</topology>
    </subcellularLocation>
</comment>
<feature type="transmembrane region" description="Helical" evidence="4">
    <location>
        <begin position="187"/>
        <end position="210"/>
    </location>
</feature>
<name>C0NBD7_AJECG</name>
<dbReference type="Gene3D" id="1.20.1250.20">
    <property type="entry name" value="MFS general substrate transporter like domains"/>
    <property type="match status" value="1"/>
</dbReference>
<feature type="transmembrane region" description="Helical" evidence="4">
    <location>
        <begin position="477"/>
        <end position="501"/>
    </location>
</feature>
<dbReference type="AlphaFoldDB" id="C0NBD7"/>
<feature type="compositionally biased region" description="Polar residues" evidence="3">
    <location>
        <begin position="108"/>
        <end position="122"/>
    </location>
</feature>
<dbReference type="EMBL" id="GG663363">
    <property type="protein sequence ID" value="EEH10978.1"/>
    <property type="molecule type" value="Genomic_DNA"/>
</dbReference>
<dbReference type="SUPFAM" id="SSF103473">
    <property type="entry name" value="MFS general substrate transporter"/>
    <property type="match status" value="1"/>
</dbReference>
<dbReference type="PANTHER" id="PTHR11360:SF177">
    <property type="entry name" value="RIBOFLAVIN TRANSPORTER MCH5"/>
    <property type="match status" value="1"/>
</dbReference>
<feature type="compositionally biased region" description="Low complexity" evidence="3">
    <location>
        <begin position="87"/>
        <end position="97"/>
    </location>
</feature>
<dbReference type="Pfam" id="PF07690">
    <property type="entry name" value="MFS_1"/>
    <property type="match status" value="1"/>
</dbReference>
<dbReference type="VEuPathDB" id="FungiDB:I7I50_02256"/>
<dbReference type="GO" id="GO:0016020">
    <property type="term" value="C:membrane"/>
    <property type="evidence" value="ECO:0007669"/>
    <property type="project" value="UniProtKB-SubCell"/>
</dbReference>
<keyword evidence="4" id="KW-0812">Transmembrane</keyword>
<dbReference type="InParanoid" id="C0NBD7"/>
<dbReference type="CDD" id="cd17352">
    <property type="entry name" value="MFS_MCT_SLC16"/>
    <property type="match status" value="1"/>
</dbReference>
<feature type="transmembrane region" description="Helical" evidence="4">
    <location>
        <begin position="217"/>
        <end position="235"/>
    </location>
</feature>
<sequence length="541" mass="58642">MKTIPEAPRADGGFNEHNNSDQAHSQDGQQGPSPAHLEGSATSGEQQICDVETDEKSRGEWNNGKGLIEAENVLSGTGAIDDDDNDNNNNNNNNDNNIVDIEKHPNRISDSSHPPENSNTPEPQLPEPDGLSRDLDGNIYPEGGVQAYLVVFGSFMALFGTLGLANSLGSFLAWISTHQLKDYSQRSISWIFGIYTFLMFFGGLQIGPIFDAKGPRFLVLAGAVMVTLSIALIGLCEEYWHFMVVWGIVGGISVSLVFTPAVASPGHFFYRLRGRATGIAATGGSVGGIVFPLMLQDLLPKVGFGWATRAVALVTLVSLTMGCILIKSRLPKKKATRKNILPDFRILWEPQFALTTLGVFFIEWGLFIPITYIPAYALAHGMSEKFSHQVLAILNVGSFFGRWIPGFTADYMGRFNTMIVTVAICFLSCACLWLPAGHSVAMLVVYALVFGFGSGSNISLTPVCIGQCCKTENYGRYYATSYTVVSLGTLTGTPIAGSILTSNGGNYWGLITFTTVCYFAGLVCFIAAKAVRHGRNLWVIY</sequence>
<gene>
    <name evidence="6" type="ORF">HCBG_00433</name>
</gene>
<comment type="similarity">
    <text evidence="2">Belongs to the major facilitator superfamily. Monocarboxylate porter (TC 2.A.1.13) family.</text>
</comment>
<dbReference type="HOGENOM" id="CLU_001265_1_0_1"/>
<organism evidence="6 7">
    <name type="scientific">Ajellomyces capsulatus (strain G186AR / H82 / ATCC MYA-2454 / RMSCC 2432)</name>
    <name type="common">Darling's disease fungus</name>
    <name type="synonym">Histoplasma capsulatum</name>
    <dbReference type="NCBI Taxonomy" id="447093"/>
    <lineage>
        <taxon>Eukaryota</taxon>
        <taxon>Fungi</taxon>
        <taxon>Dikarya</taxon>
        <taxon>Ascomycota</taxon>
        <taxon>Pezizomycotina</taxon>
        <taxon>Eurotiomycetes</taxon>
        <taxon>Eurotiomycetidae</taxon>
        <taxon>Onygenales</taxon>
        <taxon>Ajellomycetaceae</taxon>
        <taxon>Histoplasma</taxon>
    </lineage>
</organism>
<keyword evidence="4" id="KW-1133">Transmembrane helix</keyword>
<dbReference type="RefSeq" id="XP_045291458.1">
    <property type="nucleotide sequence ID" value="XM_045427483.1"/>
</dbReference>
<reference evidence="6" key="1">
    <citation type="submission" date="2009-02" db="EMBL/GenBank/DDBJ databases">
        <title>The Genome Sequence of Ajellomyces capsulatus strain G186AR.</title>
        <authorList>
            <consortium name="The Broad Institute Genome Sequencing Platform"/>
            <person name="Champion M."/>
            <person name="Cuomo C."/>
            <person name="Ma L.-J."/>
            <person name="Henn M.R."/>
            <person name="Sil A."/>
            <person name="Goldman B."/>
            <person name="Young S.K."/>
            <person name="Kodira C.D."/>
            <person name="Zeng Q."/>
            <person name="Koehrsen M."/>
            <person name="Alvarado L."/>
            <person name="Berlin A."/>
            <person name="Borenstein D."/>
            <person name="Chen Z."/>
            <person name="Engels R."/>
            <person name="Freedman E."/>
            <person name="Gellesch M."/>
            <person name="Goldberg J."/>
            <person name="Griggs A."/>
            <person name="Gujja S."/>
            <person name="Heiman D."/>
            <person name="Hepburn T."/>
            <person name="Howarth C."/>
            <person name="Jen D."/>
            <person name="Larson L."/>
            <person name="Lewis B."/>
            <person name="Mehta T."/>
            <person name="Park D."/>
            <person name="Pearson M."/>
            <person name="Roberts A."/>
            <person name="Saif S."/>
            <person name="Shea T."/>
            <person name="Shenoy N."/>
            <person name="Sisk P."/>
            <person name="Stolte C."/>
            <person name="Sykes S."/>
            <person name="Walk T."/>
            <person name="White J."/>
            <person name="Yandava C."/>
            <person name="Klein B."/>
            <person name="McEwen J.G."/>
            <person name="Puccia R."/>
            <person name="Goldman G.H."/>
            <person name="Felipe M.S."/>
            <person name="Nino-Vega G."/>
            <person name="San-Blas G."/>
            <person name="Taylor J."/>
            <person name="Mendoza L."/>
            <person name="Galagan J."/>
            <person name="Nusbaum C."/>
            <person name="Birren B."/>
        </authorList>
    </citation>
    <scope>NUCLEOTIDE SEQUENCE</scope>
    <source>
        <strain evidence="6">G186AR</strain>
    </source>
</reference>
<feature type="transmembrane region" description="Helical" evidence="4">
    <location>
        <begin position="147"/>
        <end position="175"/>
    </location>
</feature>
<dbReference type="InterPro" id="IPR036259">
    <property type="entry name" value="MFS_trans_sf"/>
</dbReference>